<dbReference type="Pfam" id="PF01390">
    <property type="entry name" value="SEA"/>
    <property type="match status" value="1"/>
</dbReference>
<dbReference type="PDBsum" id="2HM4"/>
<keyword evidence="2 6" id="KW-0732">Signal</keyword>
<dbReference type="Gene3D" id="3.40.33.10">
    <property type="entry name" value="CAP"/>
    <property type="match status" value="1"/>
</dbReference>
<reference evidence="7 11" key="3">
    <citation type="journal article" date="2007" name="J. Mol. Biol.">
        <title>Sequence-structure and structure-function analysis in cysteine-rich domains forming the ultrastable nematocyst wall.</title>
        <authorList>
            <person name="Meier S."/>
            <person name="Jensen P.R."/>
            <person name="Adamczyk P."/>
            <person name="Bachinger H.P."/>
            <person name="Holstein T.W."/>
            <person name="Engel J."/>
            <person name="Ozbek S."/>
            <person name="Grzesiek S."/>
        </authorList>
    </citation>
    <scope>STRUCTURE BY NMR OF 464-492</scope>
    <scope>DISULFIDE BONDS</scope>
</reference>
<evidence type="ECO:0007829" key="9">
    <source>
        <dbReference type="PDB" id="2HM5"/>
    </source>
</evidence>
<feature type="disulfide bond" evidence="11">
    <location>
        <begin position="655"/>
        <end position="668"/>
    </location>
</feature>
<dbReference type="PDBsum" id="2HM3"/>
<dbReference type="InterPro" id="IPR001304">
    <property type="entry name" value="C-type_lectin-like"/>
</dbReference>
<dbReference type="PROSITE" id="PS50041">
    <property type="entry name" value="C_TYPE_LECTIN_2"/>
    <property type="match status" value="1"/>
</dbReference>
<dbReference type="CTD" id="100207983"/>
<feature type="chain" id="PRO_5031681113" evidence="2 6">
    <location>
        <begin position="19"/>
        <end position="774"/>
    </location>
</feature>
<dbReference type="AlphaFoldDB" id="Q8IT70"/>
<evidence type="ECO:0007829" key="10">
    <source>
        <dbReference type="PDB" id="2HM6"/>
    </source>
</evidence>
<feature type="disulfide bond" evidence="7 8">
    <location>
        <begin position="477"/>
        <end position="485"/>
    </location>
</feature>
<dbReference type="PDBsum" id="2HM6"/>
<feature type="disulfide bond" evidence="11">
    <location>
        <begin position="659"/>
        <end position="667"/>
    </location>
</feature>
<feature type="signal peptide" evidence="2">
    <location>
        <begin position="1"/>
        <end position="18"/>
    </location>
</feature>
<dbReference type="InterPro" id="IPR034113">
    <property type="entry name" value="SCP_GAPR1-like"/>
</dbReference>
<dbReference type="CDD" id="cd05382">
    <property type="entry name" value="CAP_GAPR1-like"/>
    <property type="match status" value="1"/>
</dbReference>
<evidence type="ECO:0000256" key="2">
    <source>
        <dbReference type="SAM" id="SignalP"/>
    </source>
</evidence>
<dbReference type="InterPro" id="IPR016187">
    <property type="entry name" value="CTDL_fold"/>
</dbReference>
<feature type="disulfide bond" evidence="9 10">
    <location>
        <begin position="473"/>
        <end position="481"/>
    </location>
</feature>
<feature type="disulfide bond" evidence="7 8">
    <location>
        <begin position="473"/>
        <end position="486"/>
    </location>
</feature>
<dbReference type="PDB" id="2NX6">
    <property type="method" value="NMR"/>
    <property type="chains" value="A=647-671"/>
</dbReference>
<dbReference type="RefSeq" id="NP_001274304.1">
    <property type="nucleotide sequence ID" value="NM_001287375.1"/>
</dbReference>
<dbReference type="SUPFAM" id="SSF55797">
    <property type="entry name" value="PR-1-like"/>
    <property type="match status" value="1"/>
</dbReference>
<feature type="disulfide bond" evidence="9 10">
    <location>
        <begin position="469"/>
        <end position="485"/>
    </location>
</feature>
<dbReference type="GeneID" id="100207983"/>
<evidence type="ECO:0007829" key="11">
    <source>
        <dbReference type="PDB" id="2NX6"/>
    </source>
</evidence>
<dbReference type="SMR" id="Q8IT70"/>
<dbReference type="Gene3D" id="3.10.100.10">
    <property type="entry name" value="Mannose-Binding Protein A, subunit A"/>
    <property type="match status" value="1"/>
</dbReference>
<feature type="disulfide bond" evidence="12">
    <location>
        <begin position="724"/>
        <end position="739"/>
    </location>
</feature>
<dbReference type="PDB" id="2HM6">
    <property type="method" value="NMR"/>
    <property type="chains" value="A=464-492"/>
</dbReference>
<dbReference type="SMART" id="SM00034">
    <property type="entry name" value="CLECT"/>
    <property type="match status" value="1"/>
</dbReference>
<keyword evidence="5" id="KW-1185">Reference proteome</keyword>
<organism evidence="4 5">
    <name type="scientific">Hydra vulgaris</name>
    <name type="common">Hydra</name>
    <name type="synonym">Hydra attenuata</name>
    <dbReference type="NCBI Taxonomy" id="6087"/>
    <lineage>
        <taxon>Eukaryota</taxon>
        <taxon>Metazoa</taxon>
        <taxon>Cnidaria</taxon>
        <taxon>Hydrozoa</taxon>
        <taxon>Hydroidolina</taxon>
        <taxon>Anthoathecata</taxon>
        <taxon>Aplanulata</taxon>
        <taxon>Hydridae</taxon>
        <taxon>Hydra</taxon>
    </lineage>
</organism>
<name>Q8IT70_HYDVU</name>
<dbReference type="InterPro" id="IPR035940">
    <property type="entry name" value="CAP_sf"/>
</dbReference>
<feature type="domain" description="C-type lectin" evidence="3">
    <location>
        <begin position="222"/>
        <end position="344"/>
    </location>
</feature>
<reference evidence="8 9" key="2">
    <citation type="journal article" date="2007" name="Curr. Biol.">
        <title>Continuous molecular evolution of protein-domain structures by single amino acid changes.</title>
        <authorList>
            <person name="Meier S."/>
            <person name="Jensen P.R."/>
            <person name="David C.N."/>
            <person name="Chapman J."/>
            <person name="Holstein T.W."/>
            <person name="Grzesiek S."/>
            <person name="Ozbek S."/>
        </authorList>
    </citation>
    <scope>STRUCTURE BY NMR OF 464-492</scope>
    <scope>DISULFIDE BONDS</scope>
</reference>
<dbReference type="CDD" id="cd00037">
    <property type="entry name" value="CLECT"/>
    <property type="match status" value="1"/>
</dbReference>
<sequence precursor="true">MRSSTVWLFLALLSVALSTEVKDLDAVDEQSTKRDVPTVAVGVPPTLDDEGKLTNVTMKKLLSETNRYRLMHGVTPLGSCPVCSEAAQKHADEIAASGVAKPDHNSKYGQIIFSSKDPEDINQGADYFGTLVPARIYNQIKNFDFVKDAFKENAADFSQLVWEGSEVVGFASKKAGDTVYVVMYFNPAGNNESLSFYDNVHRVTGSGDMQQKIKCPDGWKANNGNCYKLFEEEMAWADAVDHCNVLKSSLFSGESVEEGAFLKTMLVGRSSPSWIGMSDMAAKGGFQFVDGTPYVYSDWSRESQQLVIDLWNTKKETVKNQCITASYEGWNYKDCFKKLPFVCKMRPNGMTSYSLDLYFPGSSFTDDLYDINSQRYATMKGVITKAFNESYGKDIWFVGSTFYQFMSRENGDVAASTLLRFAPDVRAPVDPITKLRDYLRGQTDLKILSVRLIPGSGRGLLPNQITGTCPSGCSGDCYPECKPGCCGQVNLNAPVQPSGYTACSQYPNCGLSCQSSCSQSCCQQNPYQPSVMSGTIVIQPNEQSVCPQHPGCSQHCAPRCSPQCCQQSMNSLYQPPQMSACPQFPSCSPTCAPQCSQLCCQQSSMPLQMPQMPSCPQFPSCSASCAPQCSQQCCQQPSMSIQPLQISSCPQFPSCSPSCAPQCSQQCCQQPSMPIQLPLMGSCSQMPGCSASCAPLCSQQCCQQQSMLQQSIMQQPMMMAQNPCSLQQPGCSSACAPACRLSCCSLGRMNLGRKRSHVHHKKLKTSRKKKQSKA</sequence>
<keyword evidence="7 8" id="KW-0002">3D-structure</keyword>
<dbReference type="InterPro" id="IPR000082">
    <property type="entry name" value="SEA_dom"/>
</dbReference>
<dbReference type="PDB" id="2NX7">
    <property type="method" value="NMR"/>
    <property type="chains" value="A=720-747"/>
</dbReference>
<reference evidence="4 6" key="1">
    <citation type="journal article" date="2002" name="J. Cell Sci.">
        <title>Nowa, a novel protein with minicollagen Cys-rich domains, is involved in nematocyst formation in Hydra.</title>
        <authorList>
            <person name="Engel U."/>
            <person name="Ozbek S."/>
            <person name="Streitwolf-Engel R."/>
            <person name="Petri B."/>
            <person name="Lottspeich F."/>
            <person name="Holstein T.W."/>
        </authorList>
    </citation>
    <scope>NUCLEOTIDE SEQUENCE</scope>
    <source>
        <strain evidence="4">UCI</strain>
    </source>
</reference>
<evidence type="ECO:0000313" key="4">
    <source>
        <dbReference type="EMBL" id="AAN52336.1"/>
    </source>
</evidence>
<feature type="disulfide bond" evidence="11">
    <location>
        <begin position="649"/>
        <end position="663"/>
    </location>
</feature>
<accession>Q8IT70</accession>
<proteinExistence type="evidence at protein level"/>
<gene>
    <name evidence="4" type="primary">NOWA</name>
    <name evidence="6" type="synonym">nowa</name>
</gene>
<dbReference type="InterPro" id="IPR014044">
    <property type="entry name" value="CAP_dom"/>
</dbReference>
<dbReference type="KEGG" id="hmg:100207983"/>
<dbReference type="PDB" id="2HM5">
    <property type="method" value="NMR"/>
    <property type="chains" value="A=464-492"/>
</dbReference>
<protein>
    <submittedName>
        <fullName evidence="4">Nematocyst outer wall antigen</fullName>
    </submittedName>
    <submittedName>
        <fullName evidence="6">Uncharacterized protein LOC100207983 precursor</fullName>
    </submittedName>
</protein>
<dbReference type="OMA" id="CPQFPSC"/>
<dbReference type="Pfam" id="PF00188">
    <property type="entry name" value="CAP"/>
    <property type="match status" value="1"/>
</dbReference>
<dbReference type="InterPro" id="IPR050111">
    <property type="entry name" value="C-type_lectin/snaclec_domain"/>
</dbReference>
<dbReference type="InterPro" id="IPR016186">
    <property type="entry name" value="C-type_lectin-like/link_sf"/>
</dbReference>
<dbReference type="PDBsum" id="2NX6"/>
<dbReference type="PDB" id="2HM3">
    <property type="method" value="NMR"/>
    <property type="chains" value="A=464-492"/>
</dbReference>
<feature type="disulfide bond" evidence="7 8">
    <location>
        <begin position="469"/>
        <end position="481"/>
    </location>
</feature>
<dbReference type="Proteomes" id="UP001652625">
    <property type="component" value="Chromosome 12"/>
</dbReference>
<dbReference type="SUPFAM" id="SSF56436">
    <property type="entry name" value="C-type lectin-like"/>
    <property type="match status" value="1"/>
</dbReference>
<dbReference type="EMBL" id="AF539862">
    <property type="protein sequence ID" value="AAN52336.1"/>
    <property type="molecule type" value="mRNA"/>
</dbReference>
<feature type="disulfide bond" evidence="9 10">
    <location>
        <begin position="477"/>
        <end position="486"/>
    </location>
</feature>
<dbReference type="OrthoDB" id="418245at2759"/>
<evidence type="ECO:0000256" key="1">
    <source>
        <dbReference type="SAM" id="MobiDB-lite"/>
    </source>
</evidence>
<evidence type="ECO:0007829" key="12">
    <source>
        <dbReference type="PDB" id="2NX7"/>
    </source>
</evidence>
<feature type="region of interest" description="Disordered" evidence="1">
    <location>
        <begin position="755"/>
        <end position="774"/>
    </location>
</feature>
<evidence type="ECO:0000313" key="5">
    <source>
        <dbReference type="Proteomes" id="UP001652625"/>
    </source>
</evidence>
<reference evidence="6" key="4">
    <citation type="submission" date="2025-04" db="UniProtKB">
        <authorList>
            <consortium name="RefSeq"/>
        </authorList>
    </citation>
    <scope>IDENTIFICATION</scope>
</reference>
<dbReference type="PDBsum" id="2HM5"/>
<dbReference type="Pfam" id="PF00059">
    <property type="entry name" value="Lectin_C"/>
    <property type="match status" value="1"/>
</dbReference>
<dbReference type="PDBsum" id="2NX7"/>
<dbReference type="PDB" id="2HM4">
    <property type="method" value="NMR"/>
    <property type="chains" value="A=464-492"/>
</dbReference>
<evidence type="ECO:0000259" key="3">
    <source>
        <dbReference type="PROSITE" id="PS50041"/>
    </source>
</evidence>
<dbReference type="PANTHER" id="PTHR22803">
    <property type="entry name" value="MANNOSE, PHOSPHOLIPASE, LECTIN RECEPTOR RELATED"/>
    <property type="match status" value="1"/>
</dbReference>
<evidence type="ECO:0000313" key="6">
    <source>
        <dbReference type="RefSeq" id="NP_001274304.1"/>
    </source>
</evidence>
<feature type="disulfide bond" evidence="12">
    <location>
        <begin position="731"/>
        <end position="744"/>
    </location>
</feature>
<evidence type="ECO:0007829" key="8">
    <source>
        <dbReference type="PDB" id="2HM4"/>
    </source>
</evidence>
<evidence type="ECO:0007829" key="7">
    <source>
        <dbReference type="PDB" id="2HM3"/>
    </source>
</evidence>
<feature type="disulfide bond" evidence="12">
    <location>
        <begin position="735"/>
        <end position="743"/>
    </location>
</feature>
<dbReference type="SMART" id="SM00198">
    <property type="entry name" value="SCP"/>
    <property type="match status" value="1"/>
</dbReference>